<reference evidence="1" key="1">
    <citation type="submission" date="2020-05" db="EMBL/GenBank/DDBJ databases">
        <authorList>
            <person name="Chiriac C."/>
            <person name="Salcher M."/>
            <person name="Ghai R."/>
            <person name="Kavagutti S V."/>
        </authorList>
    </citation>
    <scope>NUCLEOTIDE SEQUENCE</scope>
</reference>
<name>A0A6J7IG99_9ZZZZ</name>
<proteinExistence type="predicted"/>
<evidence type="ECO:0000313" key="1">
    <source>
        <dbReference type="EMBL" id="CAB4929721.1"/>
    </source>
</evidence>
<gene>
    <name evidence="1" type="ORF">UFOPK3720_00655</name>
</gene>
<protein>
    <submittedName>
        <fullName evidence="1">Unannotated protein</fullName>
    </submittedName>
</protein>
<dbReference type="AlphaFoldDB" id="A0A6J7IG99"/>
<dbReference type="Pfam" id="PF13602">
    <property type="entry name" value="ADH_zinc_N_2"/>
    <property type="match status" value="1"/>
</dbReference>
<sequence>MASGAITPVIGETFALTDARAAHVAMLARQTTGKVVLDPTR</sequence>
<accession>A0A6J7IG99</accession>
<dbReference type="Gene3D" id="3.90.180.10">
    <property type="entry name" value="Medium-chain alcohol dehydrogenases, catalytic domain"/>
    <property type="match status" value="1"/>
</dbReference>
<organism evidence="1">
    <name type="scientific">freshwater metagenome</name>
    <dbReference type="NCBI Taxonomy" id="449393"/>
    <lineage>
        <taxon>unclassified sequences</taxon>
        <taxon>metagenomes</taxon>
        <taxon>ecological metagenomes</taxon>
    </lineage>
</organism>
<dbReference type="EMBL" id="CAFBNB010000100">
    <property type="protein sequence ID" value="CAB4929721.1"/>
    <property type="molecule type" value="Genomic_DNA"/>
</dbReference>